<dbReference type="Gene3D" id="3.10.560.10">
    <property type="entry name" value="Outer membrane lipoprotein wza domain like"/>
    <property type="match status" value="1"/>
</dbReference>
<dbReference type="AlphaFoldDB" id="A0A8I1SIG2"/>
<feature type="transmembrane region" description="Helical" evidence="2">
    <location>
        <begin position="12"/>
        <end position="29"/>
    </location>
</feature>
<name>A0A8I1SIG2_9PROT</name>
<proteinExistence type="predicted"/>
<keyword evidence="2" id="KW-1133">Transmembrane helix</keyword>
<dbReference type="InterPro" id="IPR049712">
    <property type="entry name" value="Poly_export"/>
</dbReference>
<dbReference type="Proteomes" id="UP000664405">
    <property type="component" value="Unassembled WGS sequence"/>
</dbReference>
<dbReference type="RefSeq" id="WP_206926523.1">
    <property type="nucleotide sequence ID" value="NZ_JAEKJW010000001.1"/>
</dbReference>
<evidence type="ECO:0000256" key="1">
    <source>
        <dbReference type="ARBA" id="ARBA00022729"/>
    </source>
</evidence>
<dbReference type="Gene3D" id="3.30.1950.10">
    <property type="entry name" value="wza like domain"/>
    <property type="match status" value="1"/>
</dbReference>
<evidence type="ECO:0000313" key="5">
    <source>
        <dbReference type="EMBL" id="MBN8195371.1"/>
    </source>
</evidence>
<dbReference type="Pfam" id="PF10531">
    <property type="entry name" value="SLBB"/>
    <property type="match status" value="1"/>
</dbReference>
<evidence type="ECO:0000256" key="2">
    <source>
        <dbReference type="SAM" id="Phobius"/>
    </source>
</evidence>
<reference evidence="5" key="1">
    <citation type="submission" date="2020-12" db="EMBL/GenBank/DDBJ databases">
        <title>Oil enriched cultivation method for isolating marine PHA-producing bacteria.</title>
        <authorList>
            <person name="Zheng W."/>
            <person name="Yu S."/>
            <person name="Huang Y."/>
        </authorList>
    </citation>
    <scope>NUCLEOTIDE SEQUENCE</scope>
    <source>
        <strain evidence="5">SY-2-3</strain>
    </source>
</reference>
<keyword evidence="1" id="KW-0732">Signal</keyword>
<dbReference type="EMBL" id="JAEKJW010000001">
    <property type="protein sequence ID" value="MBN8195371.1"/>
    <property type="molecule type" value="Genomic_DNA"/>
</dbReference>
<protein>
    <submittedName>
        <fullName evidence="5">Polysaccharide export protein</fullName>
    </submittedName>
</protein>
<sequence length="187" mass="20040">MTGIVTSVTAQTRLLAIVLIMFVGIVTLSRSGAAQTIYSLDSGDLVRVTVFGEPDLSGEFSIDAQGKLNLALIGPVFVRGMTTSQARTAIHDAYLDGYLRHPDIAVDVVAFRPFFIVGEVNQPGSYSFVPGMNVLNAIAIGGGMTYRGDEDDIEILRGNDTARVSIPANLATIVMPGDIVRIAERYF</sequence>
<dbReference type="PANTHER" id="PTHR33619">
    <property type="entry name" value="POLYSACCHARIDE EXPORT PROTEIN GFCE-RELATED"/>
    <property type="match status" value="1"/>
</dbReference>
<dbReference type="InterPro" id="IPR019554">
    <property type="entry name" value="Soluble_ligand-bd"/>
</dbReference>
<evidence type="ECO:0000259" key="4">
    <source>
        <dbReference type="Pfam" id="PF10531"/>
    </source>
</evidence>
<keyword evidence="2" id="KW-0472">Membrane</keyword>
<dbReference type="Pfam" id="PF02563">
    <property type="entry name" value="Poly_export"/>
    <property type="match status" value="1"/>
</dbReference>
<dbReference type="GO" id="GO:0015159">
    <property type="term" value="F:polysaccharide transmembrane transporter activity"/>
    <property type="evidence" value="ECO:0007669"/>
    <property type="project" value="InterPro"/>
</dbReference>
<organism evidence="5 6">
    <name type="scientific">Thalassospira povalilytica</name>
    <dbReference type="NCBI Taxonomy" id="732237"/>
    <lineage>
        <taxon>Bacteria</taxon>
        <taxon>Pseudomonadati</taxon>
        <taxon>Pseudomonadota</taxon>
        <taxon>Alphaproteobacteria</taxon>
        <taxon>Rhodospirillales</taxon>
        <taxon>Thalassospiraceae</taxon>
        <taxon>Thalassospira</taxon>
    </lineage>
</organism>
<feature type="domain" description="Polysaccharide export protein N-terminal" evidence="3">
    <location>
        <begin position="34"/>
        <end position="108"/>
    </location>
</feature>
<dbReference type="PANTHER" id="PTHR33619:SF3">
    <property type="entry name" value="POLYSACCHARIDE EXPORT PROTEIN GFCE-RELATED"/>
    <property type="match status" value="1"/>
</dbReference>
<evidence type="ECO:0000259" key="3">
    <source>
        <dbReference type="Pfam" id="PF02563"/>
    </source>
</evidence>
<evidence type="ECO:0000313" key="6">
    <source>
        <dbReference type="Proteomes" id="UP000664405"/>
    </source>
</evidence>
<gene>
    <name evidence="5" type="ORF">JF547_02470</name>
</gene>
<feature type="domain" description="Soluble ligand binding" evidence="4">
    <location>
        <begin position="114"/>
        <end position="158"/>
    </location>
</feature>
<keyword evidence="2" id="KW-0812">Transmembrane</keyword>
<comment type="caution">
    <text evidence="5">The sequence shown here is derived from an EMBL/GenBank/DDBJ whole genome shotgun (WGS) entry which is preliminary data.</text>
</comment>
<accession>A0A8I1SIG2</accession>
<dbReference type="InterPro" id="IPR003715">
    <property type="entry name" value="Poly_export_N"/>
</dbReference>